<dbReference type="Pfam" id="PF03695">
    <property type="entry name" value="UPF0149"/>
    <property type="match status" value="1"/>
</dbReference>
<proteinExistence type="predicted"/>
<organism evidence="1 2">
    <name type="scientific">Paracoccus liaowanqingii</name>
    <dbReference type="NCBI Taxonomy" id="2560053"/>
    <lineage>
        <taxon>Bacteria</taxon>
        <taxon>Pseudomonadati</taxon>
        <taxon>Pseudomonadota</taxon>
        <taxon>Alphaproteobacteria</taxon>
        <taxon>Rhodobacterales</taxon>
        <taxon>Paracoccaceae</taxon>
        <taxon>Paracoccus</taxon>
    </lineage>
</organism>
<sequence length="704" mass="75424">MLPSSVTTMITALAQNTNPKVQAEKLTAFGRALLRVPADAADLLGALASISTVEDVEERMSHLLGAALDEARMARENGRQQGKLFIDSLETHLSMLVVTGILTFRGRLAVSRAWVLAGLTPPESLALQEVAFNEVVRESQDPADFGSLLDSLVGPLIQEDGGSSALYSMFAEMFPTMAPGAREALVRVVVGRPPEIYAELGCGWLLDASAEIRSGAVEGLFNRLASGQLSAEVLARLTILRSWLTDAVVRDRLDGLVRDAMRKGIASAISKPKRKLHRVVASLVDGSGTQSMAATVQTGSSRSVALVLLKQGFGVKDAYVLPCASATEQRAIMARITDEIEAFDVSPKYMAQAIGLAVAEGLEAGLAPVPGLVDVVQSCSLVGLRPLSASVEAILGLADPDGRIAGLPVQARGRLITASQYWVDQYPMLAIWFEDSDETVAGLESAKSHTALTRSMWSVLEARRAHWAAVIARNALLLSAIGADDADTFIAVASALMHGRDLKKIPVMKFICDQSIIVWIDRGNGQGGLFGPDLEGPFVSSSVAPAFAAEKKGELARLLRPAGLTEPWLDGYLMGVCTAPLSVAPPDWLSPLLDLVAANLKTDKKLSRFVELLMLHYNGTVSKMQAGGDAALIPTEIPLIPIWADGYLTAWEATKPNWPTKALGSQGKSIRKVLERATDGRFDHLELSVSLPAWLRQRFANKQM</sequence>
<dbReference type="Proteomes" id="UP000296374">
    <property type="component" value="Plasmid unnamed8"/>
</dbReference>
<dbReference type="SUPFAM" id="SSF101327">
    <property type="entry name" value="YgfB-like"/>
    <property type="match status" value="1"/>
</dbReference>
<dbReference type="RefSeq" id="WP_139615620.1">
    <property type="nucleotide sequence ID" value="NZ_CP040759.1"/>
</dbReference>
<evidence type="ECO:0000313" key="2">
    <source>
        <dbReference type="Proteomes" id="UP000296374"/>
    </source>
</evidence>
<dbReference type="KEGG" id="plia:E4191_16690"/>
<gene>
    <name evidence="1" type="ORF">E4191_16690</name>
</gene>
<dbReference type="EMBL" id="CP040759">
    <property type="protein sequence ID" value="QDA35801.1"/>
    <property type="molecule type" value="Genomic_DNA"/>
</dbReference>
<reference evidence="2" key="1">
    <citation type="submission" date="2019-05" db="EMBL/GenBank/DDBJ databases">
        <title>Tamlana fucoidanivorans sp. nov., isolated from the surface of algae collected from Fujian province in China.</title>
        <authorList>
            <person name="Li J."/>
        </authorList>
    </citation>
    <scope>NUCLEOTIDE SEQUENCE [LARGE SCALE GENOMIC DNA]</scope>
    <source>
        <strain evidence="2">2251</strain>
        <plasmid evidence="2">unnamed8</plasmid>
    </source>
</reference>
<dbReference type="InterPro" id="IPR011978">
    <property type="entry name" value="YgfB-like"/>
</dbReference>
<name>A0A4Y5SQP1_9RHOB</name>
<protein>
    <submittedName>
        <fullName evidence="1">YecA family protein</fullName>
    </submittedName>
</protein>
<evidence type="ECO:0000313" key="1">
    <source>
        <dbReference type="EMBL" id="QDA35801.1"/>
    </source>
</evidence>
<accession>A0A4Y5SQP1</accession>
<keyword evidence="1" id="KW-0614">Plasmid</keyword>
<dbReference type="AlphaFoldDB" id="A0A4Y5SQP1"/>
<dbReference type="InterPro" id="IPR036255">
    <property type="entry name" value="YgfB-like_sf"/>
</dbReference>
<geneLocation type="plasmid" evidence="1 2">
    <name>unnamed8</name>
</geneLocation>